<sequence length="116" mass="12243">MHSSPSSRSPKCRTKDSHPSSPPSPALPGKEEIASLAFGLMPEDEQPLCGDRPEHRGVAFMIVTVIISSTLNYPCLSCRYRVGTPARLAFPIGGQVHVAAPPPAGVHQLGQPVPPA</sequence>
<dbReference type="Proteomes" id="UP000075880">
    <property type="component" value="Unassembled WGS sequence"/>
</dbReference>
<name>A0AAG5CP07_ANOAO</name>
<keyword evidence="3" id="KW-1185">Reference proteome</keyword>
<evidence type="ECO:0000256" key="1">
    <source>
        <dbReference type="SAM" id="MobiDB-lite"/>
    </source>
</evidence>
<reference evidence="2" key="1">
    <citation type="submission" date="2024-04" db="UniProtKB">
        <authorList>
            <consortium name="EnsemblMetazoa"/>
        </authorList>
    </citation>
    <scope>IDENTIFICATION</scope>
    <source>
        <strain evidence="2">EBRO</strain>
    </source>
</reference>
<accession>A0AAG5CP07</accession>
<organism evidence="2 3">
    <name type="scientific">Anopheles atroparvus</name>
    <name type="common">European mosquito</name>
    <dbReference type="NCBI Taxonomy" id="41427"/>
    <lineage>
        <taxon>Eukaryota</taxon>
        <taxon>Metazoa</taxon>
        <taxon>Ecdysozoa</taxon>
        <taxon>Arthropoda</taxon>
        <taxon>Hexapoda</taxon>
        <taxon>Insecta</taxon>
        <taxon>Pterygota</taxon>
        <taxon>Neoptera</taxon>
        <taxon>Endopterygota</taxon>
        <taxon>Diptera</taxon>
        <taxon>Nematocera</taxon>
        <taxon>Culicoidea</taxon>
        <taxon>Culicidae</taxon>
        <taxon>Anophelinae</taxon>
        <taxon>Anopheles</taxon>
    </lineage>
</organism>
<feature type="region of interest" description="Disordered" evidence="1">
    <location>
        <begin position="1"/>
        <end position="30"/>
    </location>
</feature>
<evidence type="ECO:0000313" key="2">
    <source>
        <dbReference type="EnsemblMetazoa" id="ENSAATROPP000555"/>
    </source>
</evidence>
<dbReference type="AlphaFoldDB" id="A0AAG5CP07"/>
<dbReference type="EnsemblMetazoa" id="ENSAATROPT000584">
    <property type="protein sequence ID" value="ENSAATROPP000555"/>
    <property type="gene ID" value="ENSAATROPG000474"/>
</dbReference>
<evidence type="ECO:0000313" key="3">
    <source>
        <dbReference type="Proteomes" id="UP000075880"/>
    </source>
</evidence>
<proteinExistence type="predicted"/>
<protein>
    <submittedName>
        <fullName evidence="2">Uncharacterized protein</fullName>
    </submittedName>
</protein>